<dbReference type="Pfam" id="PF21646">
    <property type="entry name" value="ACTMAP-like_C"/>
    <property type="match status" value="2"/>
</dbReference>
<dbReference type="AlphaFoldDB" id="A0A1Y2BUG2"/>
<dbReference type="GO" id="GO:0004177">
    <property type="term" value="F:aminopeptidase activity"/>
    <property type="evidence" value="ECO:0007669"/>
    <property type="project" value="UniProtKB-KW"/>
</dbReference>
<dbReference type="STRING" id="1754190.A0A1Y2BUG2"/>
<keyword evidence="9" id="KW-1185">Reference proteome</keyword>
<gene>
    <name evidence="8" type="ORF">LY90DRAFT_672770</name>
</gene>
<dbReference type="EMBL" id="MCOG01000141">
    <property type="protein sequence ID" value="ORY37755.1"/>
    <property type="molecule type" value="Genomic_DNA"/>
</dbReference>
<keyword evidence="2" id="KW-0645">Protease</keyword>
<evidence type="ECO:0000256" key="1">
    <source>
        <dbReference type="ARBA" id="ARBA00022438"/>
    </source>
</evidence>
<evidence type="ECO:0000256" key="5">
    <source>
        <dbReference type="ARBA" id="ARBA00034848"/>
    </source>
</evidence>
<proteinExistence type="inferred from homology"/>
<dbReference type="OrthoDB" id="198816at2759"/>
<dbReference type="Proteomes" id="UP000193920">
    <property type="component" value="Unassembled WGS sequence"/>
</dbReference>
<dbReference type="GO" id="GO:0006508">
    <property type="term" value="P:proteolysis"/>
    <property type="evidence" value="ECO:0007669"/>
    <property type="project" value="UniProtKB-KW"/>
</dbReference>
<keyword evidence="1" id="KW-0031">Aminopeptidase</keyword>
<accession>A0A1Y2BUG2</accession>
<comment type="similarity">
    <text evidence="4">Belongs to the ACTMAP family.</text>
</comment>
<organism evidence="8 9">
    <name type="scientific">Neocallimastix californiae</name>
    <dbReference type="NCBI Taxonomy" id="1754190"/>
    <lineage>
        <taxon>Eukaryota</taxon>
        <taxon>Fungi</taxon>
        <taxon>Fungi incertae sedis</taxon>
        <taxon>Chytridiomycota</taxon>
        <taxon>Chytridiomycota incertae sedis</taxon>
        <taxon>Neocallimastigomycetes</taxon>
        <taxon>Neocallimastigales</taxon>
        <taxon>Neocallimastigaceae</taxon>
        <taxon>Neocallimastix</taxon>
    </lineage>
</organism>
<name>A0A1Y2BUG2_9FUNG</name>
<evidence type="ECO:0000256" key="7">
    <source>
        <dbReference type="ARBA" id="ARBA00049041"/>
    </source>
</evidence>
<evidence type="ECO:0000256" key="6">
    <source>
        <dbReference type="ARBA" id="ARBA00034908"/>
    </source>
</evidence>
<protein>
    <recommendedName>
        <fullName evidence="5">Actin maturation protease</fullName>
    </recommendedName>
    <alternativeName>
        <fullName evidence="6">Actin aminopeptidase ACTMAP</fullName>
    </alternativeName>
</protein>
<evidence type="ECO:0000256" key="3">
    <source>
        <dbReference type="ARBA" id="ARBA00022801"/>
    </source>
</evidence>
<dbReference type="PANTHER" id="PTHR28631:SF1">
    <property type="entry name" value="ACTIN MATURATION PROTEASE"/>
    <property type="match status" value="1"/>
</dbReference>
<reference evidence="8 9" key="1">
    <citation type="submission" date="2016-08" db="EMBL/GenBank/DDBJ databases">
        <title>A Parts List for Fungal Cellulosomes Revealed by Comparative Genomics.</title>
        <authorList>
            <consortium name="DOE Joint Genome Institute"/>
            <person name="Haitjema C.H."/>
            <person name="Gilmore S.P."/>
            <person name="Henske J.K."/>
            <person name="Solomon K.V."/>
            <person name="De Groot R."/>
            <person name="Kuo A."/>
            <person name="Mondo S.J."/>
            <person name="Salamov A.A."/>
            <person name="Labutti K."/>
            <person name="Zhao Z."/>
            <person name="Chiniquy J."/>
            <person name="Barry K."/>
            <person name="Brewer H.M."/>
            <person name="Purvine S.O."/>
            <person name="Wright A.T."/>
            <person name="Boxma B."/>
            <person name="Van Alen T."/>
            <person name="Hackstein J.H."/>
            <person name="Baker S.E."/>
            <person name="Grigoriev I.V."/>
            <person name="O'Malley M.A."/>
        </authorList>
    </citation>
    <scope>NUCLEOTIDE SEQUENCE [LARGE SCALE GENOMIC DNA]</scope>
    <source>
        <strain evidence="8 9">G1</strain>
    </source>
</reference>
<keyword evidence="3" id="KW-0378">Hydrolase</keyword>
<comment type="caution">
    <text evidence="8">The sequence shown here is derived from an EMBL/GenBank/DDBJ whole genome shotgun (WGS) entry which is preliminary data.</text>
</comment>
<dbReference type="InterPro" id="IPR040043">
    <property type="entry name" value="ACTMAP"/>
</dbReference>
<sequence length="542" mass="63392">MAKKSYNEIQRYINDSIVSIIERNDAFTPWLESKEHHFNITIQYSHLPHYQQIGPTCGLTALLMIKDYYNKLQESEILNLLDNEEKQNIYNDNNNNNQRVFNKKLNDILKLAIKKKFTNKGEMFWSKGMALLAKNYCGLKCKILKFHSNDNEKTTIFNNGQNDKFPKNNISIMKNEVEPLNNILNKDSHNNDKNDVNNKIKISLMDYNQNRKNRRIRQYTGNTFYKITQTITRNLLNNNLCLIPYDKDGNNEPCFKKGHKAHWCIINGFIIIEPKEYKNKNIEYEITENSKFNIIWNNKKSSNEAINNLDDQLYNIYFICTHSSSRYPGLFKSENLLKSNAQLIEVAPSVIKETRETIYQDLMKEFNSKLKDLNISSDGKANTMNKISINDVSTKSPIIPPPPPLPLLTRNEDNFTNNVKKAFLNQHYSSSNLINNNISKNINYEKMKLNECQKTQLNRHGYIIPNFYSLPKKNIYHWEHYKANLRKDLFTNINIKMNMNINNEMDGINNKFYQGHSIKETLSSSIILVGKNNIYIQNSSSN</sequence>
<evidence type="ECO:0000256" key="4">
    <source>
        <dbReference type="ARBA" id="ARBA00034725"/>
    </source>
</evidence>
<evidence type="ECO:0000313" key="9">
    <source>
        <dbReference type="Proteomes" id="UP000193920"/>
    </source>
</evidence>
<evidence type="ECO:0000256" key="2">
    <source>
        <dbReference type="ARBA" id="ARBA00022670"/>
    </source>
</evidence>
<dbReference type="PANTHER" id="PTHR28631">
    <property type="entry name" value="UPF0692 PROTEIN C19ORF54"/>
    <property type="match status" value="1"/>
</dbReference>
<comment type="catalytic activity">
    <reaction evidence="7">
        <text>N-terminal N(alpha)-acetyl-L-cysteinyl-L-aspartyl-[protein] + H2O = N-terminal L-aspartyl-[protein] + N-acetyl-L-cysteine</text>
        <dbReference type="Rhea" id="RHEA:74579"/>
        <dbReference type="Rhea" id="RHEA-COMP:12669"/>
        <dbReference type="Rhea" id="RHEA-COMP:18395"/>
        <dbReference type="ChEBI" id="CHEBI:15377"/>
        <dbReference type="ChEBI" id="CHEBI:64720"/>
        <dbReference type="ChEBI" id="CHEBI:78236"/>
        <dbReference type="ChEBI" id="CHEBI:193599"/>
    </reaction>
    <physiologicalReaction direction="left-to-right" evidence="7">
        <dbReference type="Rhea" id="RHEA:74580"/>
    </physiologicalReaction>
</comment>
<evidence type="ECO:0000313" key="8">
    <source>
        <dbReference type="EMBL" id="ORY37755.1"/>
    </source>
</evidence>